<organism evidence="2 3">
    <name type="scientific">Microbacterium marinum</name>
    <dbReference type="NCBI Taxonomy" id="421115"/>
    <lineage>
        <taxon>Bacteria</taxon>
        <taxon>Bacillati</taxon>
        <taxon>Actinomycetota</taxon>
        <taxon>Actinomycetes</taxon>
        <taxon>Micrococcales</taxon>
        <taxon>Microbacteriaceae</taxon>
        <taxon>Microbacterium</taxon>
    </lineage>
</organism>
<dbReference type="EMBL" id="JACHMD010000001">
    <property type="protein sequence ID" value="MBB4668251.1"/>
    <property type="molecule type" value="Genomic_DNA"/>
</dbReference>
<dbReference type="PANTHER" id="PTHR43784:SF2">
    <property type="entry name" value="GDSL-LIKE LIPASE_ACYLHYDROLASE, PUTATIVE (AFU_ORTHOLOGUE AFUA_2G00820)-RELATED"/>
    <property type="match status" value="1"/>
</dbReference>
<dbReference type="InterPro" id="IPR053140">
    <property type="entry name" value="GDSL_Rv0518-like"/>
</dbReference>
<sequence length="385" mass="41026">MSALVPIASTTHQPVRVGDGRNLSDGTTQTLSTLFTHELLRPADSIRLVFANWYDTDGDSLPGTDPIRVRAEVRAGGILPVTFDGRDHVRIEPGETVLSDPVPLDPHGGVGTDRMRLSTCTVVSVARGGRFPLGSSTDASSGEGVAVGDLRGRAVPTASVYGYGPWQLLAEGPTAGSLLLVVGDSNGVGFGDRRGGAEHFGWVRRRFDGRSDVMNISVSGARLENSMTPAQLALRLAQVQWSLPTAVITALGTNDIRCGGPGVEEVRERMLNHWGVLATVAPRLIATTVPPATTSIDGWHTLEGQRLDHGNDTRLIINDWLRTVPAPLDAVFDLAAAVEAEPGLWRPRLTEDGVHPSPEGHAAIAEAAREFVFEAAVVEESRQLT</sequence>
<dbReference type="PANTHER" id="PTHR43784">
    <property type="entry name" value="GDSL-LIKE LIPASE/ACYLHYDROLASE, PUTATIVE (AFU_ORTHOLOGUE AFUA_2G00820)-RELATED"/>
    <property type="match status" value="1"/>
</dbReference>
<proteinExistence type="predicted"/>
<accession>A0A7W7BUX3</accession>
<name>A0A7W7BUX3_9MICO</name>
<feature type="domain" description="SGNH hydrolase-type esterase" evidence="1">
    <location>
        <begin position="181"/>
        <end position="363"/>
    </location>
</feature>
<dbReference type="Proteomes" id="UP000573729">
    <property type="component" value="Unassembled WGS sequence"/>
</dbReference>
<dbReference type="CDD" id="cd00229">
    <property type="entry name" value="SGNH_hydrolase"/>
    <property type="match status" value="1"/>
</dbReference>
<evidence type="ECO:0000313" key="3">
    <source>
        <dbReference type="Proteomes" id="UP000573729"/>
    </source>
</evidence>
<dbReference type="Gene3D" id="3.40.50.1110">
    <property type="entry name" value="SGNH hydrolase"/>
    <property type="match status" value="1"/>
</dbReference>
<protein>
    <submittedName>
        <fullName evidence="2">Lysophospholipase L1-like esterase</fullName>
    </submittedName>
</protein>
<dbReference type="SUPFAM" id="SSF52266">
    <property type="entry name" value="SGNH hydrolase"/>
    <property type="match status" value="1"/>
</dbReference>
<dbReference type="AlphaFoldDB" id="A0A7W7BUX3"/>
<comment type="caution">
    <text evidence="2">The sequence shown here is derived from an EMBL/GenBank/DDBJ whole genome shotgun (WGS) entry which is preliminary data.</text>
</comment>
<dbReference type="RefSeq" id="WP_184219971.1">
    <property type="nucleotide sequence ID" value="NZ_JACHMD010000001.1"/>
</dbReference>
<evidence type="ECO:0000313" key="2">
    <source>
        <dbReference type="EMBL" id="MBB4668251.1"/>
    </source>
</evidence>
<dbReference type="InterPro" id="IPR036514">
    <property type="entry name" value="SGNH_hydro_sf"/>
</dbReference>
<keyword evidence="3" id="KW-1185">Reference proteome</keyword>
<evidence type="ECO:0000259" key="1">
    <source>
        <dbReference type="Pfam" id="PF13472"/>
    </source>
</evidence>
<dbReference type="InterPro" id="IPR013830">
    <property type="entry name" value="SGNH_hydro"/>
</dbReference>
<reference evidence="2 3" key="1">
    <citation type="submission" date="2020-08" db="EMBL/GenBank/DDBJ databases">
        <title>Sequencing the genomes of 1000 actinobacteria strains.</title>
        <authorList>
            <person name="Klenk H.-P."/>
        </authorList>
    </citation>
    <scope>NUCLEOTIDE SEQUENCE [LARGE SCALE GENOMIC DNA]</scope>
    <source>
        <strain evidence="2 3">DSM 24947</strain>
    </source>
</reference>
<dbReference type="Pfam" id="PF13472">
    <property type="entry name" value="Lipase_GDSL_2"/>
    <property type="match status" value="1"/>
</dbReference>
<gene>
    <name evidence="2" type="ORF">BKA24_002960</name>
</gene>